<sequence length="61" mass="7026">MLTPISLAGVRAKSAKDELMEYHQEFFWHDTARLVSGGEIVKVVRAKRERWVRAIAPLHSH</sequence>
<accession>A0A0R3MCF1</accession>
<dbReference type="AlphaFoldDB" id="A0A0R3MCF1"/>
<evidence type="ECO:0000313" key="1">
    <source>
        <dbReference type="EMBL" id="KRR17547.1"/>
    </source>
</evidence>
<protein>
    <submittedName>
        <fullName evidence="1">Uncharacterized protein</fullName>
    </submittedName>
</protein>
<reference evidence="1 2" key="1">
    <citation type="submission" date="2014-03" db="EMBL/GenBank/DDBJ databases">
        <title>Bradyrhizobium valentinum sp. nov., isolated from effective nodules of Lupinus mariae-josephae, a lupine endemic of basic-lime soils in Eastern Spain.</title>
        <authorList>
            <person name="Duran D."/>
            <person name="Rey L."/>
            <person name="Navarro A."/>
            <person name="Busquets A."/>
            <person name="Imperial J."/>
            <person name="Ruiz-Argueso T."/>
        </authorList>
    </citation>
    <scope>NUCLEOTIDE SEQUENCE [LARGE SCALE GENOMIC DNA]</scope>
    <source>
        <strain evidence="1 2">CCBAU 23086</strain>
    </source>
</reference>
<gene>
    <name evidence="1" type="ORF">CQ14_39925</name>
</gene>
<name>A0A0R3MCF1_9BRAD</name>
<proteinExistence type="predicted"/>
<dbReference type="EMBL" id="LLYB01000119">
    <property type="protein sequence ID" value="KRR17547.1"/>
    <property type="molecule type" value="Genomic_DNA"/>
</dbReference>
<dbReference type="Proteomes" id="UP000051660">
    <property type="component" value="Unassembled WGS sequence"/>
</dbReference>
<evidence type="ECO:0000313" key="2">
    <source>
        <dbReference type="Proteomes" id="UP000051660"/>
    </source>
</evidence>
<comment type="caution">
    <text evidence="1">The sequence shown here is derived from an EMBL/GenBank/DDBJ whole genome shotgun (WGS) entry which is preliminary data.</text>
</comment>
<organism evidence="1 2">
    <name type="scientific">Bradyrhizobium lablabi</name>
    <dbReference type="NCBI Taxonomy" id="722472"/>
    <lineage>
        <taxon>Bacteria</taxon>
        <taxon>Pseudomonadati</taxon>
        <taxon>Pseudomonadota</taxon>
        <taxon>Alphaproteobacteria</taxon>
        <taxon>Hyphomicrobiales</taxon>
        <taxon>Nitrobacteraceae</taxon>
        <taxon>Bradyrhizobium</taxon>
    </lineage>
</organism>